<comment type="caution">
    <text evidence="1">The sequence shown here is derived from an EMBL/GenBank/DDBJ whole genome shotgun (WGS) entry which is preliminary data.</text>
</comment>
<organism evidence="1 2">
    <name type="scientific">Taxus chinensis</name>
    <name type="common">Chinese yew</name>
    <name type="synonym">Taxus wallichiana var. chinensis</name>
    <dbReference type="NCBI Taxonomy" id="29808"/>
    <lineage>
        <taxon>Eukaryota</taxon>
        <taxon>Viridiplantae</taxon>
        <taxon>Streptophyta</taxon>
        <taxon>Embryophyta</taxon>
        <taxon>Tracheophyta</taxon>
        <taxon>Spermatophyta</taxon>
        <taxon>Pinopsida</taxon>
        <taxon>Pinidae</taxon>
        <taxon>Conifers II</taxon>
        <taxon>Cupressales</taxon>
        <taxon>Taxaceae</taxon>
        <taxon>Taxus</taxon>
    </lineage>
</organism>
<gene>
    <name evidence="1" type="ORF">KI387_028364</name>
</gene>
<dbReference type="AlphaFoldDB" id="A0AA38FZE0"/>
<evidence type="ECO:0000313" key="1">
    <source>
        <dbReference type="EMBL" id="KAH9313329.1"/>
    </source>
</evidence>
<dbReference type="EMBL" id="JAHRHJ020000006">
    <property type="protein sequence ID" value="KAH9313329.1"/>
    <property type="molecule type" value="Genomic_DNA"/>
</dbReference>
<feature type="non-terminal residue" evidence="1">
    <location>
        <position position="1"/>
    </location>
</feature>
<proteinExistence type="predicted"/>
<dbReference type="Proteomes" id="UP000824469">
    <property type="component" value="Unassembled WGS sequence"/>
</dbReference>
<keyword evidence="2" id="KW-1185">Reference proteome</keyword>
<feature type="non-terminal residue" evidence="1">
    <location>
        <position position="50"/>
    </location>
</feature>
<reference evidence="1 2" key="1">
    <citation type="journal article" date="2021" name="Nat. Plants">
        <title>The Taxus genome provides insights into paclitaxel biosynthesis.</title>
        <authorList>
            <person name="Xiong X."/>
            <person name="Gou J."/>
            <person name="Liao Q."/>
            <person name="Li Y."/>
            <person name="Zhou Q."/>
            <person name="Bi G."/>
            <person name="Li C."/>
            <person name="Du R."/>
            <person name="Wang X."/>
            <person name="Sun T."/>
            <person name="Guo L."/>
            <person name="Liang H."/>
            <person name="Lu P."/>
            <person name="Wu Y."/>
            <person name="Zhang Z."/>
            <person name="Ro D.K."/>
            <person name="Shang Y."/>
            <person name="Huang S."/>
            <person name="Yan J."/>
        </authorList>
    </citation>
    <scope>NUCLEOTIDE SEQUENCE [LARGE SCALE GENOMIC DNA]</scope>
    <source>
        <strain evidence="1">Ta-2019</strain>
    </source>
</reference>
<name>A0AA38FZE0_TAXCH</name>
<sequence>DPEVLEPSKEGVIQWEDAQSMSDTTNIAYENWVHETYEMVGREMKSAVTH</sequence>
<accession>A0AA38FZE0</accession>
<evidence type="ECO:0000313" key="2">
    <source>
        <dbReference type="Proteomes" id="UP000824469"/>
    </source>
</evidence>
<protein>
    <submittedName>
        <fullName evidence="1">Uncharacterized protein</fullName>
    </submittedName>
</protein>